<evidence type="ECO:0000313" key="1">
    <source>
        <dbReference type="EMBL" id="CNI79903.1"/>
    </source>
</evidence>
<dbReference type="Proteomes" id="UP000038204">
    <property type="component" value="Unassembled WGS sequence"/>
</dbReference>
<evidence type="ECO:0000313" key="2">
    <source>
        <dbReference type="Proteomes" id="UP000038204"/>
    </source>
</evidence>
<accession>A0A0T9RRP0</accession>
<sequence>MLWAVAIAGYLIQRILRFQQPAKNILRQQRDTAIRRNNLIDLLLSIITVAPLCAVGQNVPHPFTLFAVTVFLSSPLWINLIAQLPVLPIPESPALVIRLGTLRDLPKAIVIVTVSLPRGRNDLLDLTKCITPEFSRAP</sequence>
<dbReference type="AlphaFoldDB" id="A0A0T9RRP0"/>
<reference evidence="1 2" key="1">
    <citation type="submission" date="2015-03" db="EMBL/GenBank/DDBJ databases">
        <authorList>
            <person name="Murphy D."/>
        </authorList>
    </citation>
    <scope>NUCLEOTIDE SEQUENCE [LARGE SCALE GENOMIC DNA]</scope>
    <source>
        <strain evidence="1 2">Y233</strain>
    </source>
</reference>
<protein>
    <submittedName>
        <fullName evidence="1">Uncharacterized protein</fullName>
    </submittedName>
</protein>
<gene>
    <name evidence="1" type="ORF">ERS008667_04359</name>
</gene>
<dbReference type="EMBL" id="CQBK01000080">
    <property type="protein sequence ID" value="CNI79903.1"/>
    <property type="molecule type" value="Genomic_DNA"/>
</dbReference>
<name>A0A0T9RRP0_9GAMM</name>
<proteinExistence type="predicted"/>
<organism evidence="1 2">
    <name type="scientific">Yersinia similis</name>
    <dbReference type="NCBI Taxonomy" id="367190"/>
    <lineage>
        <taxon>Bacteria</taxon>
        <taxon>Pseudomonadati</taxon>
        <taxon>Pseudomonadota</taxon>
        <taxon>Gammaproteobacteria</taxon>
        <taxon>Enterobacterales</taxon>
        <taxon>Yersiniaceae</taxon>
        <taxon>Yersinia</taxon>
    </lineage>
</organism>